<accession>Q53L33</accession>
<feature type="compositionally biased region" description="Polar residues" evidence="2">
    <location>
        <begin position="187"/>
        <end position="197"/>
    </location>
</feature>
<dbReference type="PANTHER" id="PTHR31973:SF187">
    <property type="entry name" value="MUTATOR TRANSPOSASE MUDRA PROTEIN"/>
    <property type="match status" value="1"/>
</dbReference>
<protein>
    <submittedName>
        <fullName evidence="4">Transposon protein, putative, mutator sub-class</fullName>
    </submittedName>
</protein>
<dbReference type="Pfam" id="PF03108">
    <property type="entry name" value="DBD_Tnp_Mut"/>
    <property type="match status" value="1"/>
</dbReference>
<feature type="compositionally biased region" description="Low complexity" evidence="2">
    <location>
        <begin position="832"/>
        <end position="843"/>
    </location>
</feature>
<dbReference type="Pfam" id="PF10551">
    <property type="entry name" value="MULE"/>
    <property type="match status" value="1"/>
</dbReference>
<dbReference type="PANTHER" id="PTHR31973">
    <property type="entry name" value="POLYPROTEIN, PUTATIVE-RELATED"/>
    <property type="match status" value="1"/>
</dbReference>
<feature type="region of interest" description="Disordered" evidence="2">
    <location>
        <begin position="187"/>
        <end position="221"/>
    </location>
</feature>
<feature type="compositionally biased region" description="Polar residues" evidence="2">
    <location>
        <begin position="797"/>
        <end position="812"/>
    </location>
</feature>
<evidence type="ECO:0000256" key="1">
    <source>
        <dbReference type="PROSITE-ProRule" id="PRU00325"/>
    </source>
</evidence>
<dbReference type="Proteomes" id="UP000000763">
    <property type="component" value="Chromosome 11"/>
</dbReference>
<evidence type="ECO:0000259" key="3">
    <source>
        <dbReference type="PROSITE" id="PS50966"/>
    </source>
</evidence>
<dbReference type="PROSITE" id="PS50966">
    <property type="entry name" value="ZF_SWIM"/>
    <property type="match status" value="1"/>
</dbReference>
<keyword evidence="1" id="KW-0863">Zinc-finger</keyword>
<evidence type="ECO:0000313" key="4">
    <source>
        <dbReference type="EMBL" id="AAX96864.1"/>
    </source>
</evidence>
<sequence>MTSLSGLAGGFVRLGAIDPVDKLTQCQLDEIASLAPCRTEAVRKGTCRTAPVRQPVELGQFDKGSTVPCRTAPVRQGGRDAGSDYELEMAEEGGDEDFEEVEAVNVNSEADAMNGNEEDVQTNERLLPVQIPNPAMVVYKAKESPHGYDDDEEGAAIERHYKDLKKKLRTSKVASLDDVTFGGHKTNANMATGTNEGDGNDTEYIDSDDEESVEEGSDGELRVRGSNNARFKKKPGYPTFELGMKFSCKSQFKKAITAYALAERKVINFVKDDPKRVRAKCDWHSCPWVCLLSNNSRSDGWQIVTFENFHACPPRRDNKLVTATRIADKYGKFIIANPSWPLAHMKATIQEEMFANVSVSKLKRAKSIVMKKAMDATKGQYQKLYNYQKELLRSNPGSTVVVNREVDMDPPVFKRIYICLDACKRGFISGCRKVIGLDGCFFKGATNGKLLCAIGRDANNQMYLVAWAVIHKENNEEWDWFLDLLCGDLKVGDGSGWVFISDQQKGIINAVEKWAPEAEHRNCARHIYADWKRHFNEKILQKKFWRCAKAPCILLFNLARAKLAQLTPPGAQAIMNTHPQHWSRAWFRLGSNCDSVDNNLCESFNKWILEARFFPIITMLETIRRKVMVRIHDQITTSARWNTAICPGILKKLNAYITKSAFSHAICNGASSYEVKHHDNRFTVQLDKMACSYRYWQLSGLPCPHAISCIFFKTNSLDGYISDCYSVTEFKKTYSHCLEPFEGMNNWPYDDRQPLNAPGYIKMPGRPRTERRREPTEAPKATRMSKMGTKIRWGPSTAASHPTGSPAGTNAVSPAGGLVLSNYTQGRKRKSISSTSTSSAIHSVRPAPSKRKAQMQEAQQMVKVTATA</sequence>
<feature type="domain" description="SWIM-type" evidence="3">
    <location>
        <begin position="682"/>
        <end position="714"/>
    </location>
</feature>
<gene>
    <name evidence="4" type="ordered locus">LOC_Os11g15010</name>
</gene>
<dbReference type="InterPro" id="IPR004332">
    <property type="entry name" value="Transposase_MuDR"/>
</dbReference>
<dbReference type="EMBL" id="AC145365">
    <property type="protein sequence ID" value="AAX96864.1"/>
    <property type="molecule type" value="Genomic_DNA"/>
</dbReference>
<organism evidence="4 5">
    <name type="scientific">Oryza sativa subsp. japonica</name>
    <name type="common">Rice</name>
    <dbReference type="NCBI Taxonomy" id="39947"/>
    <lineage>
        <taxon>Eukaryota</taxon>
        <taxon>Viridiplantae</taxon>
        <taxon>Streptophyta</taxon>
        <taxon>Embryophyta</taxon>
        <taxon>Tracheophyta</taxon>
        <taxon>Spermatophyta</taxon>
        <taxon>Magnoliopsida</taxon>
        <taxon>Liliopsida</taxon>
        <taxon>Poales</taxon>
        <taxon>Poaceae</taxon>
        <taxon>BOP clade</taxon>
        <taxon>Oryzoideae</taxon>
        <taxon>Oryzeae</taxon>
        <taxon>Oryzinae</taxon>
        <taxon>Oryza</taxon>
        <taxon>Oryza sativa</taxon>
    </lineage>
</organism>
<dbReference type="AlphaFoldDB" id="Q53L33"/>
<reference evidence="5" key="2">
    <citation type="journal article" date="2008" name="Nucleic Acids Res.">
        <title>The rice annotation project database (RAP-DB): 2008 update.</title>
        <authorList>
            <consortium name="The rice annotation project (RAP)"/>
        </authorList>
    </citation>
    <scope>GENOME REANNOTATION</scope>
    <source>
        <strain evidence="5">cv. Nipponbare</strain>
    </source>
</reference>
<evidence type="ECO:0000313" key="5">
    <source>
        <dbReference type="Proteomes" id="UP000000763"/>
    </source>
</evidence>
<dbReference type="GO" id="GO:0008270">
    <property type="term" value="F:zinc ion binding"/>
    <property type="evidence" value="ECO:0007669"/>
    <property type="project" value="UniProtKB-KW"/>
</dbReference>
<evidence type="ECO:0000256" key="2">
    <source>
        <dbReference type="SAM" id="MobiDB-lite"/>
    </source>
</evidence>
<keyword evidence="1" id="KW-0479">Metal-binding</keyword>
<name>Q53L33_ORYSJ</name>
<feature type="region of interest" description="Disordered" evidence="2">
    <location>
        <begin position="758"/>
        <end position="868"/>
    </location>
</feature>
<feature type="compositionally biased region" description="Acidic residues" evidence="2">
    <location>
        <begin position="198"/>
        <end position="218"/>
    </location>
</feature>
<reference evidence="5" key="1">
    <citation type="journal article" date="2005" name="Nature">
        <title>The map-based sequence of the rice genome.</title>
        <authorList>
            <consortium name="International rice genome sequencing project (IRGSP)"/>
            <person name="Matsumoto T."/>
            <person name="Wu J."/>
            <person name="Kanamori H."/>
            <person name="Katayose Y."/>
            <person name="Fujisawa M."/>
            <person name="Namiki N."/>
            <person name="Mizuno H."/>
            <person name="Yamamoto K."/>
            <person name="Antonio B.A."/>
            <person name="Baba T."/>
            <person name="Sakata K."/>
            <person name="Nagamura Y."/>
            <person name="Aoki H."/>
            <person name="Arikawa K."/>
            <person name="Arita K."/>
            <person name="Bito T."/>
            <person name="Chiden Y."/>
            <person name="Fujitsuka N."/>
            <person name="Fukunaka R."/>
            <person name="Hamada M."/>
            <person name="Harada C."/>
            <person name="Hayashi A."/>
            <person name="Hijishita S."/>
            <person name="Honda M."/>
            <person name="Hosokawa S."/>
            <person name="Ichikawa Y."/>
            <person name="Idonuma A."/>
            <person name="Iijima M."/>
            <person name="Ikeda M."/>
            <person name="Ikeno M."/>
            <person name="Ito K."/>
            <person name="Ito S."/>
            <person name="Ito T."/>
            <person name="Ito Y."/>
            <person name="Ito Y."/>
            <person name="Iwabuchi A."/>
            <person name="Kamiya K."/>
            <person name="Karasawa W."/>
            <person name="Kurita K."/>
            <person name="Katagiri S."/>
            <person name="Kikuta A."/>
            <person name="Kobayashi H."/>
            <person name="Kobayashi N."/>
            <person name="Machita K."/>
            <person name="Maehara T."/>
            <person name="Masukawa M."/>
            <person name="Mizubayashi T."/>
            <person name="Mukai Y."/>
            <person name="Nagasaki H."/>
            <person name="Nagata Y."/>
            <person name="Naito S."/>
            <person name="Nakashima M."/>
            <person name="Nakama Y."/>
            <person name="Nakamichi Y."/>
            <person name="Nakamura M."/>
            <person name="Meguro A."/>
            <person name="Negishi M."/>
            <person name="Ohta I."/>
            <person name="Ohta T."/>
            <person name="Okamoto M."/>
            <person name="Ono N."/>
            <person name="Saji S."/>
            <person name="Sakaguchi M."/>
            <person name="Sakai K."/>
            <person name="Shibata M."/>
            <person name="Shimokawa T."/>
            <person name="Song J."/>
            <person name="Takazaki Y."/>
            <person name="Terasawa K."/>
            <person name="Tsugane M."/>
            <person name="Tsuji K."/>
            <person name="Ueda S."/>
            <person name="Waki K."/>
            <person name="Yamagata H."/>
            <person name="Yamamoto M."/>
            <person name="Yamamoto S."/>
            <person name="Yamane H."/>
            <person name="Yoshiki S."/>
            <person name="Yoshihara R."/>
            <person name="Yukawa K."/>
            <person name="Zhong H."/>
            <person name="Yano M."/>
            <person name="Yuan Q."/>
            <person name="Ouyang S."/>
            <person name="Liu J."/>
            <person name="Jones K.M."/>
            <person name="Gansberger K."/>
            <person name="Moffat K."/>
            <person name="Hill J."/>
            <person name="Bera J."/>
            <person name="Fadrosh D."/>
            <person name="Jin S."/>
            <person name="Johri S."/>
            <person name="Kim M."/>
            <person name="Overton L."/>
            <person name="Reardon M."/>
            <person name="Tsitrin T."/>
            <person name="Vuong H."/>
            <person name="Weaver B."/>
            <person name="Ciecko A."/>
            <person name="Tallon L."/>
            <person name="Jackson J."/>
            <person name="Pai G."/>
            <person name="Aken S.V."/>
            <person name="Utterback T."/>
            <person name="Reidmuller S."/>
            <person name="Feldblyum T."/>
            <person name="Hsiao J."/>
            <person name="Zismann V."/>
            <person name="Iobst S."/>
            <person name="de Vazeille A.R."/>
            <person name="Buell C.R."/>
            <person name="Ying K."/>
            <person name="Li Y."/>
            <person name="Lu T."/>
            <person name="Huang Y."/>
            <person name="Zhao Q."/>
            <person name="Feng Q."/>
            <person name="Zhang L."/>
            <person name="Zhu J."/>
            <person name="Weng Q."/>
            <person name="Mu J."/>
            <person name="Lu Y."/>
            <person name="Fan D."/>
            <person name="Liu Y."/>
            <person name="Guan J."/>
            <person name="Zhang Y."/>
            <person name="Yu S."/>
            <person name="Liu X."/>
            <person name="Zhang Y."/>
            <person name="Hong G."/>
            <person name="Han B."/>
            <person name="Choisne N."/>
            <person name="Demange N."/>
            <person name="Orjeda G."/>
            <person name="Samain S."/>
            <person name="Cattolico L."/>
            <person name="Pelletier E."/>
            <person name="Couloux A."/>
            <person name="Segurens B."/>
            <person name="Wincker P."/>
            <person name="D'Hont A."/>
            <person name="Scarpelli C."/>
            <person name="Weissenbach J."/>
            <person name="Salanoubat M."/>
            <person name="Quetier F."/>
            <person name="Yu Y."/>
            <person name="Kim H.R."/>
            <person name="Rambo T."/>
            <person name="Currie J."/>
            <person name="Collura K."/>
            <person name="Luo M."/>
            <person name="Yang T."/>
            <person name="Ammiraju J.S.S."/>
            <person name="Engler F."/>
            <person name="Soderlund C."/>
            <person name="Wing R.A."/>
            <person name="Palmer L.E."/>
            <person name="de la Bastide M."/>
            <person name="Spiegel L."/>
            <person name="Nascimento L."/>
            <person name="Zutavern T."/>
            <person name="O'Shaughnessy A."/>
            <person name="Dike S."/>
            <person name="Dedhia N."/>
            <person name="Preston R."/>
            <person name="Balija V."/>
            <person name="McCombie W.R."/>
            <person name="Chow T."/>
            <person name="Chen H."/>
            <person name="Chung M."/>
            <person name="Chen C."/>
            <person name="Shaw J."/>
            <person name="Wu H."/>
            <person name="Hsiao K."/>
            <person name="Chao Y."/>
            <person name="Chu M."/>
            <person name="Cheng C."/>
            <person name="Hour A."/>
            <person name="Lee P."/>
            <person name="Lin S."/>
            <person name="Lin Y."/>
            <person name="Liou J."/>
            <person name="Liu S."/>
            <person name="Hsing Y."/>
            <person name="Raghuvanshi S."/>
            <person name="Mohanty A."/>
            <person name="Bharti A.K."/>
            <person name="Gaur A."/>
            <person name="Gupta V."/>
            <person name="Kumar D."/>
            <person name="Ravi V."/>
            <person name="Vij S."/>
            <person name="Kapur A."/>
            <person name="Khurana P."/>
            <person name="Khurana P."/>
            <person name="Khurana J.P."/>
            <person name="Tyagi A.K."/>
            <person name="Gaikwad K."/>
            <person name="Singh A."/>
            <person name="Dalal V."/>
            <person name="Srivastava S."/>
            <person name="Dixit A."/>
            <person name="Pal A.K."/>
            <person name="Ghazi I.A."/>
            <person name="Yadav M."/>
            <person name="Pandit A."/>
            <person name="Bhargava A."/>
            <person name="Sureshbabu K."/>
            <person name="Batra K."/>
            <person name="Sharma T.R."/>
            <person name="Mohapatra T."/>
            <person name="Singh N.K."/>
            <person name="Messing J."/>
            <person name="Nelson A.B."/>
            <person name="Fuks G."/>
            <person name="Kavchok S."/>
            <person name="Keizer G."/>
            <person name="Linton E."/>
            <person name="Llaca V."/>
            <person name="Song R."/>
            <person name="Tanyolac B."/>
            <person name="Young S."/>
            <person name="Ho-Il K."/>
            <person name="Hahn J.H."/>
            <person name="Sangsakoo G."/>
            <person name="Vanavichit A."/>
            <person name="de Mattos Luiz.A.T."/>
            <person name="Zimmer P.D."/>
            <person name="Malone G."/>
            <person name="Dellagostin O."/>
            <person name="de Oliveira A.C."/>
            <person name="Bevan M."/>
            <person name="Bancroft I."/>
            <person name="Minx P."/>
            <person name="Cordum H."/>
            <person name="Wilson R."/>
            <person name="Cheng Z."/>
            <person name="Jin W."/>
            <person name="Jiang J."/>
            <person name="Leong S.A."/>
            <person name="Iwama H."/>
            <person name="Gojobori T."/>
            <person name="Itoh T."/>
            <person name="Niimura Y."/>
            <person name="Fujii Y."/>
            <person name="Habara T."/>
            <person name="Sakai H."/>
            <person name="Sato Y."/>
            <person name="Wilson G."/>
            <person name="Kumar K."/>
            <person name="McCouch S."/>
            <person name="Juretic N."/>
            <person name="Hoen D."/>
            <person name="Wright S."/>
            <person name="Bruskiewich R."/>
            <person name="Bureau T."/>
            <person name="Miyao A."/>
            <person name="Hirochika H."/>
            <person name="Nishikawa T."/>
            <person name="Kadowaki K."/>
            <person name="Sugiura M."/>
            <person name="Burr B."/>
            <person name="Sasaki T."/>
        </authorList>
    </citation>
    <scope>NUCLEOTIDE SEQUENCE [LARGE SCALE GENOMIC DNA]</scope>
    <source>
        <strain evidence="5">cv. Nipponbare</strain>
    </source>
</reference>
<proteinExistence type="predicted"/>
<dbReference type="InterPro" id="IPR018289">
    <property type="entry name" value="MULE_transposase_dom"/>
</dbReference>
<keyword evidence="1" id="KW-0862">Zinc</keyword>
<feature type="compositionally biased region" description="Basic and acidic residues" evidence="2">
    <location>
        <begin position="767"/>
        <end position="777"/>
    </location>
</feature>
<dbReference type="InterPro" id="IPR007527">
    <property type="entry name" value="Znf_SWIM"/>
</dbReference>